<protein>
    <submittedName>
        <fullName evidence="4">Oxidoreductase YulF</fullName>
    </submittedName>
</protein>
<proteinExistence type="predicted"/>
<keyword evidence="1" id="KW-0520">NAD</keyword>
<evidence type="ECO:0000259" key="3">
    <source>
        <dbReference type="Pfam" id="PF22725"/>
    </source>
</evidence>
<evidence type="ECO:0000313" key="4">
    <source>
        <dbReference type="EMBL" id="BDV32370.1"/>
    </source>
</evidence>
<gene>
    <name evidence="4" type="primary">yulF</name>
    <name evidence="4" type="ORF">Microterr_30300</name>
</gene>
<keyword evidence="5" id="KW-1185">Reference proteome</keyword>
<dbReference type="Gene3D" id="3.30.360.10">
    <property type="entry name" value="Dihydrodipicolinate Reductase, domain 2"/>
    <property type="match status" value="1"/>
</dbReference>
<evidence type="ECO:0000256" key="1">
    <source>
        <dbReference type="ARBA" id="ARBA00023027"/>
    </source>
</evidence>
<dbReference type="Pfam" id="PF22725">
    <property type="entry name" value="GFO_IDH_MocA_C3"/>
    <property type="match status" value="1"/>
</dbReference>
<dbReference type="InterPro" id="IPR055170">
    <property type="entry name" value="GFO_IDH_MocA-like_dom"/>
</dbReference>
<reference evidence="4 5" key="1">
    <citation type="submission" date="2022-12" db="EMBL/GenBank/DDBJ databases">
        <title>Microbacterium terricola strain KV-448 chromosome, complete genome.</title>
        <authorList>
            <person name="Oshima T."/>
            <person name="Moriya T."/>
            <person name="Bessho Y."/>
        </authorList>
    </citation>
    <scope>NUCLEOTIDE SEQUENCE [LARGE SCALE GENOMIC DNA]</scope>
    <source>
        <strain evidence="4 5">KV-448</strain>
    </source>
</reference>
<sequence>MIRLATIGTSMITGMLADAVRVVDGITIETVYSRDAAKAAAKAAEFGAAGSSDDLDAVLASPDIDAVYIASPNSEHGAQVRKVIAAGKHVLVEKPAVTTADEWLELVGSADEAGVVLLEAMRTEYDPGTALVRSLLPELGVLRAASLRYASRSSRYDLVLAGERVNMFDPAMAGGALFDLGVYCVHAMVTLLGVPESVHADVLPVPSGVDGAGTILARYPGAVVSLEYSKISTTHLPSEIQGEDATLVIDHIASPRSVRLVRRDGSEELHELTQPQHELRGEVERFVELVSTGQDAAADHDRTTETLRIIEAVRAGS</sequence>
<dbReference type="PANTHER" id="PTHR43054">
    <property type="match status" value="1"/>
</dbReference>
<dbReference type="EMBL" id="AP027141">
    <property type="protein sequence ID" value="BDV32370.1"/>
    <property type="molecule type" value="Genomic_DNA"/>
</dbReference>
<organism evidence="4 5">
    <name type="scientific">Microbacterium terricola</name>
    <dbReference type="NCBI Taxonomy" id="344163"/>
    <lineage>
        <taxon>Bacteria</taxon>
        <taxon>Bacillati</taxon>
        <taxon>Actinomycetota</taxon>
        <taxon>Actinomycetes</taxon>
        <taxon>Micrococcales</taxon>
        <taxon>Microbacteriaceae</taxon>
        <taxon>Microbacterium</taxon>
    </lineage>
</organism>
<name>A0ABM8E3N0_9MICO</name>
<dbReference type="RefSeq" id="WP_263796957.1">
    <property type="nucleotide sequence ID" value="NZ_AP027141.1"/>
</dbReference>
<feature type="domain" description="GFO/IDH/MocA-like oxidoreductase" evidence="3">
    <location>
        <begin position="146"/>
        <end position="247"/>
    </location>
</feature>
<dbReference type="InterPro" id="IPR036291">
    <property type="entry name" value="NAD(P)-bd_dom_sf"/>
</dbReference>
<dbReference type="InterPro" id="IPR000683">
    <property type="entry name" value="Gfo/Idh/MocA-like_OxRdtase_N"/>
</dbReference>
<dbReference type="Gene3D" id="3.40.50.720">
    <property type="entry name" value="NAD(P)-binding Rossmann-like Domain"/>
    <property type="match status" value="1"/>
</dbReference>
<dbReference type="PANTHER" id="PTHR43054:SF1">
    <property type="entry name" value="SCYLLO-INOSITOL 2-DEHYDROGENASE (NADP(+)) IOLU"/>
    <property type="match status" value="1"/>
</dbReference>
<evidence type="ECO:0000259" key="2">
    <source>
        <dbReference type="Pfam" id="PF01408"/>
    </source>
</evidence>
<dbReference type="SUPFAM" id="SSF51735">
    <property type="entry name" value="NAD(P)-binding Rossmann-fold domains"/>
    <property type="match status" value="1"/>
</dbReference>
<dbReference type="Proteomes" id="UP001317779">
    <property type="component" value="Chromosome"/>
</dbReference>
<dbReference type="SUPFAM" id="SSF55347">
    <property type="entry name" value="Glyceraldehyde-3-phosphate dehydrogenase-like, C-terminal domain"/>
    <property type="match status" value="1"/>
</dbReference>
<feature type="domain" description="Gfo/Idh/MocA-like oxidoreductase N-terminal" evidence="2">
    <location>
        <begin position="2"/>
        <end position="118"/>
    </location>
</feature>
<accession>A0ABM8E3N0</accession>
<evidence type="ECO:0000313" key="5">
    <source>
        <dbReference type="Proteomes" id="UP001317779"/>
    </source>
</evidence>
<dbReference type="Pfam" id="PF01408">
    <property type="entry name" value="GFO_IDH_MocA"/>
    <property type="match status" value="1"/>
</dbReference>